<name>N1PH86_DOTSN</name>
<accession>N1PH86</accession>
<dbReference type="InterPro" id="IPR021848">
    <property type="entry name" value="HODM_asu-like"/>
</dbReference>
<evidence type="ECO:0000313" key="3">
    <source>
        <dbReference type="Proteomes" id="UP000016933"/>
    </source>
</evidence>
<organism evidence="2 3">
    <name type="scientific">Dothistroma septosporum (strain NZE10 / CBS 128990)</name>
    <name type="common">Red band needle blight fungus</name>
    <name type="synonym">Mycosphaerella pini</name>
    <dbReference type="NCBI Taxonomy" id="675120"/>
    <lineage>
        <taxon>Eukaryota</taxon>
        <taxon>Fungi</taxon>
        <taxon>Dikarya</taxon>
        <taxon>Ascomycota</taxon>
        <taxon>Pezizomycotina</taxon>
        <taxon>Dothideomycetes</taxon>
        <taxon>Dothideomycetidae</taxon>
        <taxon>Mycosphaerellales</taxon>
        <taxon>Mycosphaerellaceae</taxon>
        <taxon>Dothistroma</taxon>
    </lineage>
</organism>
<reference evidence="2 3" key="2">
    <citation type="journal article" date="2012" name="PLoS Pathog.">
        <title>Diverse lifestyles and strategies of plant pathogenesis encoded in the genomes of eighteen Dothideomycetes fungi.</title>
        <authorList>
            <person name="Ohm R.A."/>
            <person name="Feau N."/>
            <person name="Henrissat B."/>
            <person name="Schoch C.L."/>
            <person name="Horwitz B.A."/>
            <person name="Barry K.W."/>
            <person name="Condon B.J."/>
            <person name="Copeland A.C."/>
            <person name="Dhillon B."/>
            <person name="Glaser F."/>
            <person name="Hesse C.N."/>
            <person name="Kosti I."/>
            <person name="LaButti K."/>
            <person name="Lindquist E.A."/>
            <person name="Lucas S."/>
            <person name="Salamov A.A."/>
            <person name="Bradshaw R.E."/>
            <person name="Ciuffetti L."/>
            <person name="Hamelin R.C."/>
            <person name="Kema G.H.J."/>
            <person name="Lawrence C."/>
            <person name="Scott J.A."/>
            <person name="Spatafora J.W."/>
            <person name="Turgeon B.G."/>
            <person name="de Wit P.J.G.M."/>
            <person name="Zhong S."/>
            <person name="Goodwin S.B."/>
            <person name="Grigoriev I.V."/>
        </authorList>
    </citation>
    <scope>NUCLEOTIDE SEQUENCE [LARGE SCALE GENOMIC DNA]</scope>
    <source>
        <strain evidence="3">NZE10 / CBS 128990</strain>
    </source>
</reference>
<dbReference type="HOGENOM" id="CLU_025462_2_0_1"/>
<proteinExistence type="predicted"/>
<dbReference type="Proteomes" id="UP000016933">
    <property type="component" value="Unassembled WGS sequence"/>
</dbReference>
<feature type="signal peptide" evidence="1">
    <location>
        <begin position="1"/>
        <end position="18"/>
    </location>
</feature>
<reference evidence="3" key="1">
    <citation type="journal article" date="2012" name="PLoS Genet.">
        <title>The genomes of the fungal plant pathogens Cladosporium fulvum and Dothistroma septosporum reveal adaptation to different hosts and lifestyles but also signatures of common ancestry.</title>
        <authorList>
            <person name="de Wit P.J.G.M."/>
            <person name="van der Burgt A."/>
            <person name="Oekmen B."/>
            <person name="Stergiopoulos I."/>
            <person name="Abd-Elsalam K.A."/>
            <person name="Aerts A.L."/>
            <person name="Bahkali A.H."/>
            <person name="Beenen H.G."/>
            <person name="Chettri P."/>
            <person name="Cox M.P."/>
            <person name="Datema E."/>
            <person name="de Vries R.P."/>
            <person name="Dhillon B."/>
            <person name="Ganley A.R."/>
            <person name="Griffiths S.A."/>
            <person name="Guo Y."/>
            <person name="Hamelin R.C."/>
            <person name="Henrissat B."/>
            <person name="Kabir M.S."/>
            <person name="Jashni M.K."/>
            <person name="Kema G."/>
            <person name="Klaubauf S."/>
            <person name="Lapidus A."/>
            <person name="Levasseur A."/>
            <person name="Lindquist E."/>
            <person name="Mehrabi R."/>
            <person name="Ohm R.A."/>
            <person name="Owen T.J."/>
            <person name="Salamov A."/>
            <person name="Schwelm A."/>
            <person name="Schijlen E."/>
            <person name="Sun H."/>
            <person name="van den Burg H.A."/>
            <person name="van Ham R.C.H.J."/>
            <person name="Zhang S."/>
            <person name="Goodwin S.B."/>
            <person name="Grigoriev I.V."/>
            <person name="Collemare J."/>
            <person name="Bradshaw R.E."/>
        </authorList>
    </citation>
    <scope>NUCLEOTIDE SEQUENCE [LARGE SCALE GENOMIC DNA]</scope>
    <source>
        <strain evidence="3">NZE10 / CBS 128990</strain>
    </source>
</reference>
<dbReference type="eggNOG" id="ENOG502RZ1N">
    <property type="taxonomic scope" value="Eukaryota"/>
</dbReference>
<dbReference type="STRING" id="675120.N1PH86"/>
<evidence type="ECO:0000313" key="2">
    <source>
        <dbReference type="EMBL" id="EME41697.1"/>
    </source>
</evidence>
<feature type="chain" id="PRO_5004108802" evidence="1">
    <location>
        <begin position="19"/>
        <end position="387"/>
    </location>
</feature>
<sequence>MELVAVCLLSVISAVLLALWKLPRQIQRPIVSYSSEDNDGVIEKDPYTEIEPLTGFAWSTTSPPTTLPLKPKYHLTMALENISMSDILAIDNTYAERMDIRRSIMDTHPDATLRCNTVCEPAVHELYDYMTNVFLPKRFPTLYRPIPGGILNIVNSETIPSRPASPMAALRTLGEQIDTDFLLLLPSSSSPDGWPIYHLEAFVTCFPSGFSTQKKLGMPLSEIHAPVPGYKAKLEKSMDRFFAKIECGRAVKRSNWALTTHPLLFTEGGNHLYANGKTDMYADGKDDGSEDDNGEVDEHILTQRREVVIKDCRLRSERQTLFRLPKTKALVFSFKTYQHTLADVKKDGYTEQLAEAMEGLAKGNVPEMDFYKRGVVWREPVVEYLRS</sequence>
<evidence type="ECO:0000256" key="1">
    <source>
        <dbReference type="SAM" id="SignalP"/>
    </source>
</evidence>
<dbReference type="OMA" id="TYRYPIQ"/>
<protein>
    <submittedName>
        <fullName evidence="2">Uncharacterized protein</fullName>
    </submittedName>
</protein>
<dbReference type="OrthoDB" id="5043642at2759"/>
<keyword evidence="3" id="KW-1185">Reference proteome</keyword>
<dbReference type="AlphaFoldDB" id="N1PH86"/>
<gene>
    <name evidence="2" type="ORF">DOTSEDRAFT_73931</name>
</gene>
<dbReference type="Pfam" id="PF11927">
    <property type="entry name" value="HODM_asu-like"/>
    <property type="match status" value="1"/>
</dbReference>
<keyword evidence="1" id="KW-0732">Signal</keyword>
<dbReference type="EMBL" id="KB446542">
    <property type="protein sequence ID" value="EME41697.1"/>
    <property type="molecule type" value="Genomic_DNA"/>
</dbReference>